<dbReference type="WBParaSite" id="JU765_v2.g6539.t1">
    <property type="protein sequence ID" value="JU765_v2.g6539.t1"/>
    <property type="gene ID" value="JU765_v2.g6539"/>
</dbReference>
<dbReference type="Proteomes" id="UP000887576">
    <property type="component" value="Unplaced"/>
</dbReference>
<sequence>MGGITSGVMHVPQGIAYALLAQVPPVVGLYVSLFPPLLYMLFVVSLMAGKSVLKICGNEPGHDLSENSTMTQEEYEHCTIATASALAFVIGIIHIIMGFLRLEIIVTYLSDQLVSGFTTAASTHVLITQLPSFFGMLGIPRPSGFGYLAKKLYYVVTSFHKANYMSTILGFSAMIFMVIGKDYLNPVIQKKLKLPAPFPFELLLVILSTAVSAIFKLHERFNIPIVNNIPTGFPHPIMPKFDQLSKLIPDAISIALVVVALHISLAKLFAKKLNYKIDPGQELYALGLSSSLASFFPIYPISCSLGRTMVNVEAGIRTQFATVTSSVFLIAIIAYFGTFLEPLPMCVLSATVIVAMKGMIRKFYDLKLLWPISKIDFSIWIVSYIVTVAWDVTPGLTI</sequence>
<evidence type="ECO:0000313" key="1">
    <source>
        <dbReference type="Proteomes" id="UP000887576"/>
    </source>
</evidence>
<organism evidence="1 2">
    <name type="scientific">Panagrolaimus sp. JU765</name>
    <dbReference type="NCBI Taxonomy" id="591449"/>
    <lineage>
        <taxon>Eukaryota</taxon>
        <taxon>Metazoa</taxon>
        <taxon>Ecdysozoa</taxon>
        <taxon>Nematoda</taxon>
        <taxon>Chromadorea</taxon>
        <taxon>Rhabditida</taxon>
        <taxon>Tylenchina</taxon>
        <taxon>Panagrolaimomorpha</taxon>
        <taxon>Panagrolaimoidea</taxon>
        <taxon>Panagrolaimidae</taxon>
        <taxon>Panagrolaimus</taxon>
    </lineage>
</organism>
<reference evidence="2" key="1">
    <citation type="submission" date="2022-11" db="UniProtKB">
        <authorList>
            <consortium name="WormBaseParasite"/>
        </authorList>
    </citation>
    <scope>IDENTIFICATION</scope>
</reference>
<proteinExistence type="predicted"/>
<evidence type="ECO:0000313" key="2">
    <source>
        <dbReference type="WBParaSite" id="JU765_v2.g6539.t1"/>
    </source>
</evidence>
<accession>A0AC34RGD6</accession>
<name>A0AC34RGD6_9BILA</name>
<protein>
    <submittedName>
        <fullName evidence="2">SLC26A/SulP transporter domain-containing protein</fullName>
    </submittedName>
</protein>